<dbReference type="InterPro" id="IPR011993">
    <property type="entry name" value="PH-like_dom_sf"/>
</dbReference>
<reference evidence="5 6" key="1">
    <citation type="journal article" date="2011" name="Proc. Natl. Acad. Sci. U.S.A.">
        <title>Evolutionary erosion of yeast sex chromosomes by mating-type switching accidents.</title>
        <authorList>
            <person name="Gordon J.L."/>
            <person name="Armisen D."/>
            <person name="Proux-Wera E."/>
            <person name="Oheigeartaigh S.S."/>
            <person name="Byrne K.P."/>
            <person name="Wolfe K.H."/>
        </authorList>
    </citation>
    <scope>NUCLEOTIDE SEQUENCE [LARGE SCALE GENOMIC DNA]</scope>
    <source>
        <strain evidence="6">ATCC 22294 / BCRC 22015 / CBS 2517 / CECT 1963 / NBRC 1671 / NRRL Y-8276</strain>
    </source>
</reference>
<sequence>MGLLNNQDKEKIKRVLPKNSNKIIDVAIARLYIAYPKESEWTYTGLSGAITLIDDLVGHTFFLKLVDIFSDNGIIWDQELYVNFQYYQDRTFFHSFEIEECYVGLLFVDTNEASHFLKRVQKREKYGSKKTLMNKNALQLSKKIRNEQKNVVTHGPRGETIISNQRQRYNYENVENLPSTKKKAPPPPPPVEEFQHDTSNTDYDTQDDENNDSLSVPSTTTPTIQEQEQEQEQEEKPAPVKHSVPPLPAQFQNNNNPFPIPESNNPFPFPQQQANMPFPIPQQQQANMPFPIPQQQQAMAPAFNRPLPTVPNGRPVPVPPRSNLGGAATAPPPPPARRGPAPPPPPHRGATTTNVNRSIPPPVPASRRGPVPPPPPRNVRNNQSMNLPSSNTPPITTFNTNVNATPYAQPLQTVPVAAPVAPPMPNQYEPPTFAAPQSQQQYNTPSSPVASPMPNQYNTSVPVAPPPPPMSTQPNTAAPPPPPPPIPSQFASSSSVVPPPPPPPSAMDGNSGFVESTGDTGRDALLASIRQSGGISALKKVDKSQLDKPSALLQEARGEQVATTSTPSGGNATDQASLADALAAALNQRKSKISGNDDHDNGDDW</sequence>
<feature type="compositionally biased region" description="Polar residues" evidence="2">
    <location>
        <begin position="161"/>
        <end position="170"/>
    </location>
</feature>
<evidence type="ECO:0000256" key="2">
    <source>
        <dbReference type="SAM" id="MobiDB-lite"/>
    </source>
</evidence>
<dbReference type="Proteomes" id="UP000005220">
    <property type="component" value="Chromosome 7"/>
</dbReference>
<feature type="compositionally biased region" description="Polar residues" evidence="2">
    <location>
        <begin position="262"/>
        <end position="287"/>
    </location>
</feature>
<dbReference type="GO" id="GO:0030479">
    <property type="term" value="C:actin cortical patch"/>
    <property type="evidence" value="ECO:0007669"/>
    <property type="project" value="EnsemblFungi"/>
</dbReference>
<accession>H2AY26</accession>
<evidence type="ECO:0008006" key="7">
    <source>
        <dbReference type="Google" id="ProtNLM"/>
    </source>
</evidence>
<dbReference type="InterPro" id="IPR033927">
    <property type="entry name" value="WASPfam_EVH1"/>
</dbReference>
<dbReference type="KEGG" id="kaf:KAFR_0G02420"/>
<dbReference type="eggNOG" id="KOG3671">
    <property type="taxonomic scope" value="Eukaryota"/>
</dbReference>
<dbReference type="InterPro" id="IPR000697">
    <property type="entry name" value="WH1/EVH1_dom"/>
</dbReference>
<dbReference type="HOGENOM" id="CLU_015385_1_2_1"/>
<feature type="compositionally biased region" description="Polar residues" evidence="2">
    <location>
        <begin position="383"/>
        <end position="412"/>
    </location>
</feature>
<dbReference type="CDD" id="cd01205">
    <property type="entry name" value="EVH1_WASP-like"/>
    <property type="match status" value="1"/>
</dbReference>
<dbReference type="GO" id="GO:0071933">
    <property type="term" value="F:Arp2/3 complex binding"/>
    <property type="evidence" value="ECO:0007669"/>
    <property type="project" value="EnsemblFungi"/>
</dbReference>
<dbReference type="PROSITE" id="PS51082">
    <property type="entry name" value="WH2"/>
    <property type="match status" value="1"/>
</dbReference>
<dbReference type="SMART" id="SM00461">
    <property type="entry name" value="WH1"/>
    <property type="match status" value="1"/>
</dbReference>
<dbReference type="Pfam" id="PF02205">
    <property type="entry name" value="WH2"/>
    <property type="match status" value="1"/>
</dbReference>
<dbReference type="AlphaFoldDB" id="H2AY26"/>
<dbReference type="FunCoup" id="H2AY26">
    <property type="interactions" value="258"/>
</dbReference>
<feature type="compositionally biased region" description="Pro residues" evidence="2">
    <location>
        <begin position="330"/>
        <end position="347"/>
    </location>
</feature>
<feature type="compositionally biased region" description="Pro residues" evidence="2">
    <location>
        <begin position="463"/>
        <end position="487"/>
    </location>
</feature>
<dbReference type="RefSeq" id="XP_003958411.1">
    <property type="nucleotide sequence ID" value="XM_003958362.1"/>
</dbReference>
<dbReference type="FunFam" id="2.30.29.30:FF:000281">
    <property type="entry name" value="Actin associated protein"/>
    <property type="match status" value="1"/>
</dbReference>
<dbReference type="Pfam" id="PF00568">
    <property type="entry name" value="WH1"/>
    <property type="match status" value="1"/>
</dbReference>
<feature type="compositionally biased region" description="Pro residues" evidence="2">
    <location>
        <begin position="359"/>
        <end position="377"/>
    </location>
</feature>
<evidence type="ECO:0000256" key="1">
    <source>
        <dbReference type="ARBA" id="ARBA00022553"/>
    </source>
</evidence>
<dbReference type="GO" id="GO:0030041">
    <property type="term" value="P:actin filament polymerization"/>
    <property type="evidence" value="ECO:0007669"/>
    <property type="project" value="EnsemblFungi"/>
</dbReference>
<feature type="compositionally biased region" description="Polar residues" evidence="2">
    <location>
        <begin position="561"/>
        <end position="575"/>
    </location>
</feature>
<evidence type="ECO:0000313" key="6">
    <source>
        <dbReference type="Proteomes" id="UP000005220"/>
    </source>
</evidence>
<dbReference type="EMBL" id="HE650827">
    <property type="protein sequence ID" value="CCF59276.1"/>
    <property type="molecule type" value="Genomic_DNA"/>
</dbReference>
<dbReference type="GO" id="GO:2000601">
    <property type="term" value="P:positive regulation of Arp2/3 complex-mediated actin nucleation"/>
    <property type="evidence" value="ECO:0007669"/>
    <property type="project" value="EnsemblFungi"/>
</dbReference>
<feature type="region of interest" description="Disordered" evidence="2">
    <location>
        <begin position="143"/>
        <end position="523"/>
    </location>
</feature>
<feature type="domain" description="WH1" evidence="3">
    <location>
        <begin position="16"/>
        <end position="127"/>
    </location>
</feature>
<feature type="compositionally biased region" description="Polar residues" evidence="2">
    <location>
        <begin position="435"/>
        <end position="460"/>
    </location>
</feature>
<dbReference type="GO" id="GO:0051666">
    <property type="term" value="P:actin cortical patch localization"/>
    <property type="evidence" value="ECO:0007669"/>
    <property type="project" value="EnsemblFungi"/>
</dbReference>
<dbReference type="STRING" id="1071382.H2AY26"/>
<dbReference type="GO" id="GO:0045010">
    <property type="term" value="P:actin nucleation"/>
    <property type="evidence" value="ECO:0007669"/>
    <property type="project" value="EnsemblFungi"/>
</dbReference>
<feature type="compositionally biased region" description="Polar residues" evidence="2">
    <location>
        <begin position="212"/>
        <end position="224"/>
    </location>
</feature>
<evidence type="ECO:0000259" key="3">
    <source>
        <dbReference type="PROSITE" id="PS50229"/>
    </source>
</evidence>
<feature type="domain" description="WH2" evidence="4">
    <location>
        <begin position="521"/>
        <end position="541"/>
    </location>
</feature>
<dbReference type="GO" id="GO:0003779">
    <property type="term" value="F:actin binding"/>
    <property type="evidence" value="ECO:0007669"/>
    <property type="project" value="EnsemblFungi"/>
</dbReference>
<keyword evidence="1" id="KW-0597">Phosphoprotein</keyword>
<dbReference type="InterPro" id="IPR003124">
    <property type="entry name" value="WH2_dom"/>
</dbReference>
<feature type="region of interest" description="Disordered" evidence="2">
    <location>
        <begin position="535"/>
        <end position="583"/>
    </location>
</feature>
<dbReference type="GO" id="GO:0140224">
    <property type="term" value="C:SLAC complex"/>
    <property type="evidence" value="ECO:0007669"/>
    <property type="project" value="EnsemblFungi"/>
</dbReference>
<feature type="compositionally biased region" description="Low complexity" evidence="2">
    <location>
        <begin position="293"/>
        <end position="303"/>
    </location>
</feature>
<dbReference type="GO" id="GO:0032233">
    <property type="term" value="P:positive regulation of actin filament bundle assembly"/>
    <property type="evidence" value="ECO:0007669"/>
    <property type="project" value="EnsemblFungi"/>
</dbReference>
<protein>
    <recommendedName>
        <fullName evidence="7">WH1 domain-containing protein</fullName>
    </recommendedName>
</protein>
<gene>
    <name evidence="5" type="primary">KAFR0G02420</name>
    <name evidence="5" type="ORF">KAFR_0G02420</name>
</gene>
<proteinExistence type="predicted"/>
<dbReference type="GeneID" id="13887255"/>
<keyword evidence="6" id="KW-1185">Reference proteome</keyword>
<evidence type="ECO:0000259" key="4">
    <source>
        <dbReference type="PROSITE" id="PS51082"/>
    </source>
</evidence>
<dbReference type="SUPFAM" id="SSF50729">
    <property type="entry name" value="PH domain-like"/>
    <property type="match status" value="1"/>
</dbReference>
<organism evidence="5 6">
    <name type="scientific">Kazachstania africana (strain ATCC 22294 / BCRC 22015 / CBS 2517 / CECT 1963 / NBRC 1671 / NRRL Y-8276)</name>
    <name type="common">Yeast</name>
    <name type="synonym">Kluyveromyces africanus</name>
    <dbReference type="NCBI Taxonomy" id="1071382"/>
    <lineage>
        <taxon>Eukaryota</taxon>
        <taxon>Fungi</taxon>
        <taxon>Dikarya</taxon>
        <taxon>Ascomycota</taxon>
        <taxon>Saccharomycotina</taxon>
        <taxon>Saccharomycetes</taxon>
        <taxon>Saccharomycetales</taxon>
        <taxon>Saccharomycetaceae</taxon>
        <taxon>Kazachstania</taxon>
    </lineage>
</organism>
<evidence type="ECO:0000313" key="5">
    <source>
        <dbReference type="EMBL" id="CCF59276.1"/>
    </source>
</evidence>
<dbReference type="InParanoid" id="H2AY26"/>
<dbReference type="PROSITE" id="PS50229">
    <property type="entry name" value="WH1"/>
    <property type="match status" value="1"/>
</dbReference>
<name>H2AY26_KAZAF</name>
<dbReference type="OrthoDB" id="8963340at2759"/>
<dbReference type="Gene3D" id="2.30.29.30">
    <property type="entry name" value="Pleckstrin-homology domain (PH domain)/Phosphotyrosine-binding domain (PTB)"/>
    <property type="match status" value="1"/>
</dbReference>